<dbReference type="Pfam" id="PF24764">
    <property type="entry name" value="rva_4"/>
    <property type="match status" value="2"/>
</dbReference>
<dbReference type="OrthoDB" id="5392716at2759"/>
<reference evidence="4 5" key="1">
    <citation type="journal article" date="2018" name="Nat. Ecol. Evol.">
        <title>Pezizomycetes genomes reveal the molecular basis of ectomycorrhizal truffle lifestyle.</title>
        <authorList>
            <person name="Murat C."/>
            <person name="Payen T."/>
            <person name="Noel B."/>
            <person name="Kuo A."/>
            <person name="Morin E."/>
            <person name="Chen J."/>
            <person name="Kohler A."/>
            <person name="Krizsan K."/>
            <person name="Balestrini R."/>
            <person name="Da Silva C."/>
            <person name="Montanini B."/>
            <person name="Hainaut M."/>
            <person name="Levati E."/>
            <person name="Barry K.W."/>
            <person name="Belfiori B."/>
            <person name="Cichocki N."/>
            <person name="Clum A."/>
            <person name="Dockter R.B."/>
            <person name="Fauchery L."/>
            <person name="Guy J."/>
            <person name="Iotti M."/>
            <person name="Le Tacon F."/>
            <person name="Lindquist E.A."/>
            <person name="Lipzen A."/>
            <person name="Malagnac F."/>
            <person name="Mello A."/>
            <person name="Molinier V."/>
            <person name="Miyauchi S."/>
            <person name="Poulain J."/>
            <person name="Riccioni C."/>
            <person name="Rubini A."/>
            <person name="Sitrit Y."/>
            <person name="Splivallo R."/>
            <person name="Traeger S."/>
            <person name="Wang M."/>
            <person name="Zifcakova L."/>
            <person name="Wipf D."/>
            <person name="Zambonelli A."/>
            <person name="Paolocci F."/>
            <person name="Nowrousian M."/>
            <person name="Ottonello S."/>
            <person name="Baldrian P."/>
            <person name="Spatafora J.W."/>
            <person name="Henrissat B."/>
            <person name="Nagy L.G."/>
            <person name="Aury J.M."/>
            <person name="Wincker P."/>
            <person name="Grigoriev I.V."/>
            <person name="Bonfante P."/>
            <person name="Martin F.M."/>
        </authorList>
    </citation>
    <scope>NUCLEOTIDE SEQUENCE [LARGE SCALE GENOMIC DNA]</scope>
    <source>
        <strain evidence="4 5">120613-1</strain>
    </source>
</reference>
<organism evidence="4 5">
    <name type="scientific">Choiromyces venosus 120613-1</name>
    <dbReference type="NCBI Taxonomy" id="1336337"/>
    <lineage>
        <taxon>Eukaryota</taxon>
        <taxon>Fungi</taxon>
        <taxon>Dikarya</taxon>
        <taxon>Ascomycota</taxon>
        <taxon>Pezizomycotina</taxon>
        <taxon>Pezizomycetes</taxon>
        <taxon>Pezizales</taxon>
        <taxon>Tuberaceae</taxon>
        <taxon>Choiromyces</taxon>
    </lineage>
</organism>
<dbReference type="Proteomes" id="UP000276215">
    <property type="component" value="Unassembled WGS sequence"/>
</dbReference>
<evidence type="ECO:0000313" key="4">
    <source>
        <dbReference type="EMBL" id="RPB01564.1"/>
    </source>
</evidence>
<dbReference type="AlphaFoldDB" id="A0A3N4JT81"/>
<proteinExistence type="predicted"/>
<evidence type="ECO:0000256" key="1">
    <source>
        <dbReference type="SAM" id="Phobius"/>
    </source>
</evidence>
<feature type="domain" description="Integrase core" evidence="3">
    <location>
        <begin position="260"/>
        <end position="337"/>
    </location>
</feature>
<evidence type="ECO:0000313" key="5">
    <source>
        <dbReference type="Proteomes" id="UP000276215"/>
    </source>
</evidence>
<keyword evidence="1" id="KW-1133">Transmembrane helix</keyword>
<accession>A0A3N4JT81</accession>
<dbReference type="PANTHER" id="PTHR46791:SF5">
    <property type="entry name" value="CLR5 DOMAIN-CONTAINING PROTEIN-RELATED"/>
    <property type="match status" value="1"/>
</dbReference>
<dbReference type="PANTHER" id="PTHR46791">
    <property type="entry name" value="EXPRESSED PROTEIN"/>
    <property type="match status" value="1"/>
</dbReference>
<protein>
    <submittedName>
        <fullName evidence="4">Uncharacterized protein</fullName>
    </submittedName>
</protein>
<evidence type="ECO:0000259" key="3">
    <source>
        <dbReference type="Pfam" id="PF24764"/>
    </source>
</evidence>
<sequence length="552" mass="64286">MPHYDWTTYQTILYDLYIIEDKTLKEVQEIMKEEYAFIPSTRAYKDKFAEWEFTKSQDSLYKDEKLVERVWLFWLRNMSSASMLCCLGQEGWQLSANQLKKLRLHPSLRLLMGTSNSMEVRAEAAENAKLQVQEHLVSGQSICYGCTYTLAHIRRTGVFISQHQVRQALKELDPTGVEKRREAFGNSRRRKEYVVKGPNQVFSIDGHDKLSRFGFEIYGAIDAYSRYIVWCYVGISNRTAVSVNKQANHPDLPFNQAYSFGKSMKNQRIEAWWNILTEGQTQEWKEYFGTLEGEGLFDGGNIDKACLQYIYIDIIRSHIHNFIEVHNSHPIRKQKKRDHYLPTGKPFEMYFYPESMEDYKEPVQEHVLTLLESEVESYDLDPLLPVETLNLFSNLLKEENMPDSYTYDNPLHQQAYYILRQKVWKYVQNGGVVKLFPNPTGAAQWIEQNQRSAIQEEIGYHSHPVSGDVSMQPDYQTTVENDSTFIEQGIEDTVGSVTSMYIFYSFLLCIIFILVLQQSLDFIYTKSLKDGALADLEMQSEQGSEDGFIFDF</sequence>
<dbReference type="InterPro" id="IPR058913">
    <property type="entry name" value="Integrase_dom_put"/>
</dbReference>
<name>A0A3N4JT81_9PEZI</name>
<dbReference type="Pfam" id="PF14420">
    <property type="entry name" value="Clr5"/>
    <property type="match status" value="1"/>
</dbReference>
<feature type="transmembrane region" description="Helical" evidence="1">
    <location>
        <begin position="501"/>
        <end position="520"/>
    </location>
</feature>
<dbReference type="STRING" id="1336337.A0A3N4JT81"/>
<dbReference type="EMBL" id="ML120372">
    <property type="protein sequence ID" value="RPB01564.1"/>
    <property type="molecule type" value="Genomic_DNA"/>
</dbReference>
<keyword evidence="1" id="KW-0472">Membrane</keyword>
<gene>
    <name evidence="4" type="ORF">L873DRAFT_1763790</name>
</gene>
<keyword evidence="5" id="KW-1185">Reference proteome</keyword>
<dbReference type="InterPro" id="IPR025676">
    <property type="entry name" value="Clr5_dom"/>
</dbReference>
<feature type="domain" description="Integrase core" evidence="3">
    <location>
        <begin position="193"/>
        <end position="241"/>
    </location>
</feature>
<evidence type="ECO:0000259" key="2">
    <source>
        <dbReference type="Pfam" id="PF14420"/>
    </source>
</evidence>
<keyword evidence="1" id="KW-0812">Transmembrane</keyword>
<feature type="domain" description="Clr5" evidence="2">
    <location>
        <begin position="3"/>
        <end position="55"/>
    </location>
</feature>